<evidence type="ECO:0000256" key="4">
    <source>
        <dbReference type="ARBA" id="ARBA00048819"/>
    </source>
</evidence>
<dbReference type="InterPro" id="IPR050141">
    <property type="entry name" value="GCL_type2/YbdK_subfam"/>
</dbReference>
<dbReference type="NCBIfam" id="TIGR02050">
    <property type="entry name" value="gshA_cyan_rel"/>
    <property type="match status" value="1"/>
</dbReference>
<evidence type="ECO:0000313" key="7">
    <source>
        <dbReference type="Proteomes" id="UP001551695"/>
    </source>
</evidence>
<name>A0ABV3FTA3_9NOCA</name>
<dbReference type="PANTHER" id="PTHR36510:SF1">
    <property type="entry name" value="GLUTAMATE--CYSTEINE LIGASE 2-RELATED"/>
    <property type="match status" value="1"/>
</dbReference>
<proteinExistence type="inferred from homology"/>
<keyword evidence="1 5" id="KW-0436">Ligase</keyword>
<dbReference type="SUPFAM" id="SSF55931">
    <property type="entry name" value="Glutamine synthetase/guanido kinase"/>
    <property type="match status" value="1"/>
</dbReference>
<dbReference type="PANTHER" id="PTHR36510">
    <property type="entry name" value="GLUTAMATE--CYSTEINE LIGASE 2-RELATED"/>
    <property type="match status" value="1"/>
</dbReference>
<evidence type="ECO:0000256" key="1">
    <source>
        <dbReference type="ARBA" id="ARBA00022598"/>
    </source>
</evidence>
<sequence length="386" mass="41407">MASTVSIDPRDPLHGNVVRPFTVGVEEEFVLVDPATGLPSLTNAAVAACACGVELQLELSRCQVETCTPVCANIPEVHRELRRARLSAVAAAARSGSRPLAVGVPIWGPPGGSMTDTPRYQRMAERFGSLAEQVICGCHVHVCVPDRDLAVQVSNHLRPWLPALLALTANSPIAEGADTGYASWRHLLWARWPSAGPPPYFRSAAHYDDIVAKLVEDGRILDSAMVYWDVRLSAHLPTIEIRISDVPATVGETTLLASLVRALVVTSVAAVESGRPAPVIDQDRLRSACRNAARDGLSGPQFHTATRHPVPGSGSIAELFAHIRSALEESGDDEFTHDALATVLTRGNGAVRQRNALYSGGPSNVFDVVSRLTTEGCEITEDRRMT</sequence>
<comment type="catalytic activity">
    <reaction evidence="4 5">
        <text>L-cysteine + L-glutamate + ATP = gamma-L-glutamyl-L-cysteine + ADP + phosphate + H(+)</text>
        <dbReference type="Rhea" id="RHEA:13285"/>
        <dbReference type="ChEBI" id="CHEBI:15378"/>
        <dbReference type="ChEBI" id="CHEBI:29985"/>
        <dbReference type="ChEBI" id="CHEBI:30616"/>
        <dbReference type="ChEBI" id="CHEBI:35235"/>
        <dbReference type="ChEBI" id="CHEBI:43474"/>
        <dbReference type="ChEBI" id="CHEBI:58173"/>
        <dbReference type="ChEBI" id="CHEBI:456216"/>
        <dbReference type="EC" id="6.3.2.2"/>
    </reaction>
</comment>
<dbReference type="InterPro" id="IPR011793">
    <property type="entry name" value="YbdK"/>
</dbReference>
<comment type="similarity">
    <text evidence="5">Belongs to the glutamate--cysteine ligase type 2 family. YbdK subfamily.</text>
</comment>
<dbReference type="Pfam" id="PF04107">
    <property type="entry name" value="GCS2"/>
    <property type="match status" value="1"/>
</dbReference>
<dbReference type="EC" id="6.3.2.2" evidence="5"/>
<dbReference type="InterPro" id="IPR014746">
    <property type="entry name" value="Gln_synth/guanido_kin_cat_dom"/>
</dbReference>
<keyword evidence="7" id="KW-1185">Reference proteome</keyword>
<dbReference type="HAMAP" id="MF_01609">
    <property type="entry name" value="Glu_cys_ligase_2"/>
    <property type="match status" value="1"/>
</dbReference>
<dbReference type="RefSeq" id="WP_355089772.1">
    <property type="nucleotide sequence ID" value="NZ_JBEXKW010000079.1"/>
</dbReference>
<dbReference type="Gene3D" id="3.30.590.20">
    <property type="match status" value="1"/>
</dbReference>
<evidence type="ECO:0000256" key="2">
    <source>
        <dbReference type="ARBA" id="ARBA00022741"/>
    </source>
</evidence>
<dbReference type="NCBIfam" id="NF010041">
    <property type="entry name" value="PRK13517.1-1"/>
    <property type="match status" value="1"/>
</dbReference>
<accession>A0ABV3FTA3</accession>
<organism evidence="6 7">
    <name type="scientific">Nocardia aurea</name>
    <dbReference type="NCBI Taxonomy" id="2144174"/>
    <lineage>
        <taxon>Bacteria</taxon>
        <taxon>Bacillati</taxon>
        <taxon>Actinomycetota</taxon>
        <taxon>Actinomycetes</taxon>
        <taxon>Mycobacteriales</taxon>
        <taxon>Nocardiaceae</taxon>
        <taxon>Nocardia</taxon>
    </lineage>
</organism>
<evidence type="ECO:0000256" key="3">
    <source>
        <dbReference type="ARBA" id="ARBA00022840"/>
    </source>
</evidence>
<reference evidence="6 7" key="1">
    <citation type="submission" date="2024-06" db="EMBL/GenBank/DDBJ databases">
        <title>The Natural Products Discovery Center: Release of the First 8490 Sequenced Strains for Exploring Actinobacteria Biosynthetic Diversity.</title>
        <authorList>
            <person name="Kalkreuter E."/>
            <person name="Kautsar S.A."/>
            <person name="Yang D."/>
            <person name="Bader C.D."/>
            <person name="Teijaro C.N."/>
            <person name="Fluegel L."/>
            <person name="Davis C.M."/>
            <person name="Simpson J.R."/>
            <person name="Lauterbach L."/>
            <person name="Steele A.D."/>
            <person name="Gui C."/>
            <person name="Meng S."/>
            <person name="Li G."/>
            <person name="Viehrig K."/>
            <person name="Ye F."/>
            <person name="Su P."/>
            <person name="Kiefer A.F."/>
            <person name="Nichols A."/>
            <person name="Cepeda A.J."/>
            <person name="Yan W."/>
            <person name="Fan B."/>
            <person name="Jiang Y."/>
            <person name="Adhikari A."/>
            <person name="Zheng C.-J."/>
            <person name="Schuster L."/>
            <person name="Cowan T.M."/>
            <person name="Smanski M.J."/>
            <person name="Chevrette M.G."/>
            <person name="De Carvalho L.P.S."/>
            <person name="Shen B."/>
        </authorList>
    </citation>
    <scope>NUCLEOTIDE SEQUENCE [LARGE SCALE GENOMIC DNA]</scope>
    <source>
        <strain evidence="6 7">NPDC050403</strain>
    </source>
</reference>
<evidence type="ECO:0000256" key="5">
    <source>
        <dbReference type="HAMAP-Rule" id="MF_01609"/>
    </source>
</evidence>
<gene>
    <name evidence="6" type="ORF">AB0I48_13780</name>
</gene>
<evidence type="ECO:0000313" key="6">
    <source>
        <dbReference type="EMBL" id="MEV0708630.1"/>
    </source>
</evidence>
<dbReference type="Proteomes" id="UP001551695">
    <property type="component" value="Unassembled WGS sequence"/>
</dbReference>
<dbReference type="EMBL" id="JBFAKC010000005">
    <property type="protein sequence ID" value="MEV0708630.1"/>
    <property type="molecule type" value="Genomic_DNA"/>
</dbReference>
<protein>
    <recommendedName>
        <fullName evidence="5">Putative glutamate--cysteine ligase 2</fullName>
        <ecNumber evidence="5">6.3.2.2</ecNumber>
    </recommendedName>
    <alternativeName>
        <fullName evidence="5">Gamma-glutamylcysteine synthetase 2</fullName>
        <shortName evidence="5">GCS 2</shortName>
        <shortName evidence="5">Gamma-GCS 2</shortName>
    </alternativeName>
</protein>
<dbReference type="InterPro" id="IPR006336">
    <property type="entry name" value="GCS2"/>
</dbReference>
<comment type="caution">
    <text evidence="6">The sequence shown here is derived from an EMBL/GenBank/DDBJ whole genome shotgun (WGS) entry which is preliminary data.</text>
</comment>
<keyword evidence="3 5" id="KW-0067">ATP-binding</keyword>
<keyword evidence="2 5" id="KW-0547">Nucleotide-binding</keyword>
<comment type="function">
    <text evidence="5">ATP-dependent carboxylate-amine ligase which exhibits weak glutamate--cysteine ligase activity.</text>
</comment>
<dbReference type="GO" id="GO:0004357">
    <property type="term" value="F:glutamate-cysteine ligase activity"/>
    <property type="evidence" value="ECO:0007669"/>
    <property type="project" value="UniProtKB-EC"/>
</dbReference>